<dbReference type="OrthoDB" id="9804086at2"/>
<dbReference type="GO" id="GO:0005829">
    <property type="term" value="C:cytosol"/>
    <property type="evidence" value="ECO:0007669"/>
    <property type="project" value="TreeGrafter"/>
</dbReference>
<dbReference type="Gene3D" id="3.40.50.300">
    <property type="entry name" value="P-loop containing nucleotide triphosphate hydrolases"/>
    <property type="match status" value="2"/>
</dbReference>
<dbReference type="PROSITE" id="PS51192">
    <property type="entry name" value="HELICASE_ATP_BIND_1"/>
    <property type="match status" value="1"/>
</dbReference>
<evidence type="ECO:0000256" key="1">
    <source>
        <dbReference type="SAM" id="MobiDB-lite"/>
    </source>
</evidence>
<dbReference type="InterPro" id="IPR001650">
    <property type="entry name" value="Helicase_C-like"/>
</dbReference>
<dbReference type="Pfam" id="PF00271">
    <property type="entry name" value="Helicase_C"/>
    <property type="match status" value="1"/>
</dbReference>
<keyword evidence="5" id="KW-1185">Reference proteome</keyword>
<dbReference type="STRING" id="1348657.M622_03060"/>
<dbReference type="GO" id="GO:0003677">
    <property type="term" value="F:DNA binding"/>
    <property type="evidence" value="ECO:0007669"/>
    <property type="project" value="InterPro"/>
</dbReference>
<dbReference type="PROSITE" id="PS51194">
    <property type="entry name" value="HELICASE_CTER"/>
    <property type="match status" value="1"/>
</dbReference>
<dbReference type="PANTHER" id="PTHR47396">
    <property type="entry name" value="TYPE I RESTRICTION ENZYME ECOKI R PROTEIN"/>
    <property type="match status" value="1"/>
</dbReference>
<dbReference type="GO" id="GO:0016787">
    <property type="term" value="F:hydrolase activity"/>
    <property type="evidence" value="ECO:0007669"/>
    <property type="project" value="InterPro"/>
</dbReference>
<dbReference type="Pfam" id="PF04851">
    <property type="entry name" value="ResIII"/>
    <property type="match status" value="1"/>
</dbReference>
<feature type="domain" description="Helicase C-terminal" evidence="3">
    <location>
        <begin position="239"/>
        <end position="378"/>
    </location>
</feature>
<dbReference type="SMART" id="SM00487">
    <property type="entry name" value="DEXDc"/>
    <property type="match status" value="1"/>
</dbReference>
<reference evidence="4 5" key="1">
    <citation type="submission" date="2013-06" db="EMBL/GenBank/DDBJ databases">
        <title>Draft genome sequence of Thauera terpenica.</title>
        <authorList>
            <person name="Liu B."/>
            <person name="Frostegard A.H."/>
            <person name="Shapleigh J.P."/>
        </authorList>
    </citation>
    <scope>NUCLEOTIDE SEQUENCE [LARGE SCALE GENOMIC DNA]</scope>
    <source>
        <strain evidence="4 5">58Eu</strain>
    </source>
</reference>
<dbReference type="AlphaFoldDB" id="S9ZRN2"/>
<gene>
    <name evidence="4" type="ORF">M622_03060</name>
</gene>
<accession>S9ZRN2</accession>
<dbReference type="InterPro" id="IPR027417">
    <property type="entry name" value="P-loop_NTPase"/>
</dbReference>
<evidence type="ECO:0008006" key="6">
    <source>
        <dbReference type="Google" id="ProtNLM"/>
    </source>
</evidence>
<name>S9ZRN2_9RHOO</name>
<dbReference type="InterPro" id="IPR014001">
    <property type="entry name" value="Helicase_ATP-bd"/>
</dbReference>
<evidence type="ECO:0000259" key="3">
    <source>
        <dbReference type="PROSITE" id="PS51194"/>
    </source>
</evidence>
<dbReference type="Proteomes" id="UP000015455">
    <property type="component" value="Unassembled WGS sequence"/>
</dbReference>
<dbReference type="InterPro" id="IPR006935">
    <property type="entry name" value="Helicase/UvrB_N"/>
</dbReference>
<dbReference type="InterPro" id="IPR050742">
    <property type="entry name" value="Helicase_Restrict-Modif_Enz"/>
</dbReference>
<dbReference type="GO" id="GO:0005524">
    <property type="term" value="F:ATP binding"/>
    <property type="evidence" value="ECO:0007669"/>
    <property type="project" value="InterPro"/>
</dbReference>
<evidence type="ECO:0000313" key="5">
    <source>
        <dbReference type="Proteomes" id="UP000015455"/>
    </source>
</evidence>
<feature type="domain" description="Helicase ATP-binding" evidence="2">
    <location>
        <begin position="28"/>
        <end position="177"/>
    </location>
</feature>
<dbReference type="SUPFAM" id="SSF52540">
    <property type="entry name" value="P-loop containing nucleoside triphosphate hydrolases"/>
    <property type="match status" value="1"/>
</dbReference>
<dbReference type="PATRIC" id="fig|1348657.5.peg.1590"/>
<dbReference type="eggNOG" id="COG1061">
    <property type="taxonomic scope" value="Bacteria"/>
</dbReference>
<comment type="caution">
    <text evidence="4">The sequence shown here is derived from an EMBL/GenBank/DDBJ whole genome shotgun (WGS) entry which is preliminary data.</text>
</comment>
<dbReference type="PANTHER" id="PTHR47396:SF1">
    <property type="entry name" value="ATP-DEPENDENT HELICASE IRC3-RELATED"/>
    <property type="match status" value="1"/>
</dbReference>
<dbReference type="EMBL" id="ATJV01000048">
    <property type="protein sequence ID" value="EPZ16172.1"/>
    <property type="molecule type" value="Genomic_DNA"/>
</dbReference>
<feature type="region of interest" description="Disordered" evidence="1">
    <location>
        <begin position="371"/>
        <end position="394"/>
    </location>
</feature>
<evidence type="ECO:0000259" key="2">
    <source>
        <dbReference type="PROSITE" id="PS51192"/>
    </source>
</evidence>
<dbReference type="RefSeq" id="WP_021249014.1">
    <property type="nucleotide sequence ID" value="NZ_ATJV01000048.1"/>
</dbReference>
<dbReference type="SMART" id="SM00490">
    <property type="entry name" value="HELICc"/>
    <property type="match status" value="1"/>
</dbReference>
<evidence type="ECO:0000313" key="4">
    <source>
        <dbReference type="EMBL" id="EPZ16172.1"/>
    </source>
</evidence>
<proteinExistence type="predicted"/>
<protein>
    <recommendedName>
        <fullName evidence="6">Helicase</fullName>
    </recommendedName>
</protein>
<organism evidence="4 5">
    <name type="scientific">Thauera terpenica 58Eu</name>
    <dbReference type="NCBI Taxonomy" id="1348657"/>
    <lineage>
        <taxon>Bacteria</taxon>
        <taxon>Pseudomonadati</taxon>
        <taxon>Pseudomonadota</taxon>
        <taxon>Betaproteobacteria</taxon>
        <taxon>Rhodocyclales</taxon>
        <taxon>Zoogloeaceae</taxon>
        <taxon>Thauera</taxon>
    </lineage>
</organism>
<sequence length="517" mass="57311">MTTNHSALAGEIISLRPYQSNVVDATRAALRAGKRRVLTYLPTGGGKTRVATAITQMTLAKSSGRVIVLANRKQLVHQFAAALRAAGLDVGIAQGENTAGLHHRVVVCSIDTIHARNYTFDDVALFIIDEAHAVAGSEKYRRLLFRFNKVPVIGLSATPFARGLGKHYDELHGALFEELVVGATVQQLVDDGFLTDLEIYAPSKPDMAGAKLTRTPEGEQDYRQADIDEATDRPELVGDIIRHWLKLAAGRKTIVFASSIAHSKHIVGQFQAAGVTAEHLDCYMDDDTRADILGKFERGDFTVLSNVALLSEGFDLPNTFCMILARPTRSLTRFLQMVGRILRPAPGKTHALLLDHSGSVQRIGHPFDDLPLDLDDGSPNKSGCQEREKPEPKPCPSCKFVKPAGTRKCPKCSFEPERQNDIEVIDGELERFDRKAKKPATPDRKQHVYSQLLQVARNKGYSPGWVAHKYRAMFDVWPRNMRDVTATPTGELLSWLKSQEIRFAKGREKHQEGRSHV</sequence>